<protein>
    <submittedName>
        <fullName evidence="2">Uncharacterized protein</fullName>
    </submittedName>
</protein>
<evidence type="ECO:0000256" key="1">
    <source>
        <dbReference type="SAM" id="MobiDB-lite"/>
    </source>
</evidence>
<proteinExistence type="predicted"/>
<comment type="caution">
    <text evidence="2">The sequence shown here is derived from an EMBL/GenBank/DDBJ whole genome shotgun (WGS) entry which is preliminary data.</text>
</comment>
<feature type="region of interest" description="Disordered" evidence="1">
    <location>
        <begin position="237"/>
        <end position="260"/>
    </location>
</feature>
<dbReference type="RefSeq" id="WP_157116995.1">
    <property type="nucleotide sequence ID" value="NZ_JAAXOT010000009.1"/>
</dbReference>
<name>A0A846YKU5_9NOCA</name>
<accession>A0A846YKU5</accession>
<keyword evidence="3" id="KW-1185">Reference proteome</keyword>
<sequence>MTTPTPYPQTGPAVVIATKPNPEARTAFRPWRRTSDIPAVPAPGRSLVTERPAAFADAILTEINRCGVPASYAAAPNIPRSMLGPPAVAQPITVGRRSGAEAIVVVIDRSLVDHLFGRSGDGRPNRWSPLRPAPPRSYENLLCEQVIATATTVDARRLLILCDAEQASRIERTRAIRWVREVAHRIGYECSINGLLDLGTSYLILVADVEAGAAARSVVDWYRTGNVRCTRIDGGDRGSGTAVMDRRATARADEGNHGRR</sequence>
<dbReference type="AlphaFoldDB" id="A0A846YKU5"/>
<evidence type="ECO:0000313" key="2">
    <source>
        <dbReference type="EMBL" id="NKY58250.1"/>
    </source>
</evidence>
<feature type="compositionally biased region" description="Basic and acidic residues" evidence="1">
    <location>
        <begin position="244"/>
        <end position="260"/>
    </location>
</feature>
<evidence type="ECO:0000313" key="3">
    <source>
        <dbReference type="Proteomes" id="UP000570678"/>
    </source>
</evidence>
<reference evidence="2 3" key="1">
    <citation type="submission" date="2020-04" db="EMBL/GenBank/DDBJ databases">
        <title>MicrobeNet Type strains.</title>
        <authorList>
            <person name="Nicholson A.C."/>
        </authorList>
    </citation>
    <scope>NUCLEOTIDE SEQUENCE [LARGE SCALE GENOMIC DNA]</scope>
    <source>
        <strain evidence="2 3">JCM 3332</strain>
    </source>
</reference>
<organism evidence="2 3">
    <name type="scientific">Nocardia flavorosea</name>
    <dbReference type="NCBI Taxonomy" id="53429"/>
    <lineage>
        <taxon>Bacteria</taxon>
        <taxon>Bacillati</taxon>
        <taxon>Actinomycetota</taxon>
        <taxon>Actinomycetes</taxon>
        <taxon>Mycobacteriales</taxon>
        <taxon>Nocardiaceae</taxon>
        <taxon>Nocardia</taxon>
    </lineage>
</organism>
<dbReference type="EMBL" id="JAAXOT010000009">
    <property type="protein sequence ID" value="NKY58250.1"/>
    <property type="molecule type" value="Genomic_DNA"/>
</dbReference>
<dbReference type="Proteomes" id="UP000570678">
    <property type="component" value="Unassembled WGS sequence"/>
</dbReference>
<gene>
    <name evidence="2" type="ORF">HGA15_19320</name>
</gene>